<dbReference type="GO" id="GO:0048471">
    <property type="term" value="C:perinuclear region of cytoplasm"/>
    <property type="evidence" value="ECO:0007669"/>
    <property type="project" value="UniProtKB-SubCell"/>
</dbReference>
<evidence type="ECO:0000256" key="6">
    <source>
        <dbReference type="ARBA" id="ARBA00022989"/>
    </source>
</evidence>
<dbReference type="InterPro" id="IPR019317">
    <property type="entry name" value="BRI3"/>
</dbReference>
<dbReference type="Proteomes" id="UP000076858">
    <property type="component" value="Unassembled WGS sequence"/>
</dbReference>
<name>A0A162Q2J5_9CRUS</name>
<organism evidence="12 13">
    <name type="scientific">Daphnia magna</name>
    <dbReference type="NCBI Taxonomy" id="35525"/>
    <lineage>
        <taxon>Eukaryota</taxon>
        <taxon>Metazoa</taxon>
        <taxon>Ecdysozoa</taxon>
        <taxon>Arthropoda</taxon>
        <taxon>Crustacea</taxon>
        <taxon>Branchiopoda</taxon>
        <taxon>Diplostraca</taxon>
        <taxon>Cladocera</taxon>
        <taxon>Anomopoda</taxon>
        <taxon>Daphniidae</taxon>
        <taxon>Daphnia</taxon>
    </lineage>
</organism>
<comment type="subcellular location">
    <subcellularLocation>
        <location evidence="2">Cytoplasm</location>
        <location evidence="2">Perinuclear region</location>
    </subcellularLocation>
    <subcellularLocation>
        <location evidence="1">Lysosome membrane</location>
        <topology evidence="1">Multi-pass membrane protein</topology>
    </subcellularLocation>
</comment>
<dbReference type="AlphaFoldDB" id="A0A162Q2J5"/>
<comment type="caution">
    <text evidence="12">The sequence shown here is derived from an EMBL/GenBank/DDBJ whole genome shotgun (WGS) entry which is preliminary data.</text>
</comment>
<dbReference type="GO" id="GO:0005765">
    <property type="term" value="C:lysosomal membrane"/>
    <property type="evidence" value="ECO:0007669"/>
    <property type="project" value="UniProtKB-SubCell"/>
</dbReference>
<keyword evidence="13" id="KW-1185">Reference proteome</keyword>
<evidence type="ECO:0000256" key="11">
    <source>
        <dbReference type="ARBA" id="ARBA00046593"/>
    </source>
</evidence>
<evidence type="ECO:0000256" key="4">
    <source>
        <dbReference type="ARBA" id="ARBA00022490"/>
    </source>
</evidence>
<keyword evidence="7" id="KW-0472">Membrane</keyword>
<gene>
    <name evidence="12" type="ORF">APZ42_014251</name>
</gene>
<evidence type="ECO:0000256" key="9">
    <source>
        <dbReference type="ARBA" id="ARBA00035284"/>
    </source>
</evidence>
<evidence type="ECO:0000256" key="5">
    <source>
        <dbReference type="ARBA" id="ARBA00022692"/>
    </source>
</evidence>
<reference evidence="12 13" key="1">
    <citation type="submission" date="2016-03" db="EMBL/GenBank/DDBJ databases">
        <title>EvidentialGene: Evidence-directed Construction of Genes on Genomes.</title>
        <authorList>
            <person name="Gilbert D.G."/>
            <person name="Choi J.-H."/>
            <person name="Mockaitis K."/>
            <person name="Colbourne J."/>
            <person name="Pfrender M."/>
        </authorList>
    </citation>
    <scope>NUCLEOTIDE SEQUENCE [LARGE SCALE GENOMIC DNA]</scope>
    <source>
        <strain evidence="12 13">Xinb3</strain>
        <tissue evidence="12">Complete organism</tissue>
    </source>
</reference>
<dbReference type="PANTHER" id="PTHR13551">
    <property type="entry name" value="BRAIN PROTEIN I3"/>
    <property type="match status" value="1"/>
</dbReference>
<evidence type="ECO:0000313" key="12">
    <source>
        <dbReference type="EMBL" id="KZS19344.1"/>
    </source>
</evidence>
<proteinExistence type="inferred from homology"/>
<keyword evidence="6" id="KW-1133">Transmembrane helix</keyword>
<keyword evidence="4" id="KW-0963">Cytoplasm</keyword>
<evidence type="ECO:0000256" key="10">
    <source>
        <dbReference type="ARBA" id="ARBA00035449"/>
    </source>
</evidence>
<evidence type="ECO:0000256" key="2">
    <source>
        <dbReference type="ARBA" id="ARBA00004556"/>
    </source>
</evidence>
<comment type="subunit">
    <text evidence="11">Interacts with BRI3BP. Interacts with MGAT1 and IFITM3.</text>
</comment>
<accession>A0A162Q2J5</accession>
<protein>
    <recommendedName>
        <fullName evidence="9">Membrane protein BRI3</fullName>
    </recommendedName>
    <alternativeName>
        <fullName evidence="10">Brain protein I3</fullName>
    </alternativeName>
</protein>
<dbReference type="EMBL" id="LRGB01000389">
    <property type="protein sequence ID" value="KZS19344.1"/>
    <property type="molecule type" value="Genomic_DNA"/>
</dbReference>
<keyword evidence="8" id="KW-0458">Lysosome</keyword>
<evidence type="ECO:0000313" key="13">
    <source>
        <dbReference type="Proteomes" id="UP000076858"/>
    </source>
</evidence>
<keyword evidence="5" id="KW-0812">Transmembrane</keyword>
<evidence type="ECO:0000256" key="8">
    <source>
        <dbReference type="ARBA" id="ARBA00023228"/>
    </source>
</evidence>
<evidence type="ECO:0000256" key="7">
    <source>
        <dbReference type="ARBA" id="ARBA00023136"/>
    </source>
</evidence>
<evidence type="ECO:0000256" key="3">
    <source>
        <dbReference type="ARBA" id="ARBA00008090"/>
    </source>
</evidence>
<evidence type="ECO:0000256" key="1">
    <source>
        <dbReference type="ARBA" id="ARBA00004155"/>
    </source>
</evidence>
<dbReference type="Pfam" id="PF10164">
    <property type="entry name" value="BRI3"/>
    <property type="match status" value="1"/>
</dbReference>
<dbReference type="OrthoDB" id="2564984at2759"/>
<comment type="similarity">
    <text evidence="3">Belongs to the BRI3 family.</text>
</comment>
<sequence length="131" mass="14566">MDSKHENPPPYSESQGPPPPPGFTQPQQGYPYPTQQPYPTQPYPNQQTYQNTNQYPPSYNNPTVINVVPAPQNRSHQVLIVGGCPTCRVGVLDERPTCAGICCCILFFPIGLICLFTMRQKVCINCGAQFH</sequence>
<dbReference type="PANTHER" id="PTHR13551:SF1">
    <property type="entry name" value="MEMBRANE PROTEIN BRI3"/>
    <property type="match status" value="1"/>
</dbReference>